<dbReference type="Pfam" id="PF25954">
    <property type="entry name" value="Beta-barrel_RND_2"/>
    <property type="match status" value="1"/>
</dbReference>
<dbReference type="Gene3D" id="2.40.420.20">
    <property type="match status" value="1"/>
</dbReference>
<dbReference type="RefSeq" id="WP_405274748.1">
    <property type="nucleotide sequence ID" value="NZ_CP144380.1"/>
</dbReference>
<comment type="similarity">
    <text evidence="1">Belongs to the membrane fusion protein (MFP) (TC 8.A.1) family.</text>
</comment>
<dbReference type="Pfam" id="PF25917">
    <property type="entry name" value="BSH_RND"/>
    <property type="match status" value="1"/>
</dbReference>
<feature type="domain" description="CusB-like beta-barrel" evidence="3">
    <location>
        <begin position="230"/>
        <end position="302"/>
    </location>
</feature>
<evidence type="ECO:0000259" key="2">
    <source>
        <dbReference type="Pfam" id="PF25917"/>
    </source>
</evidence>
<dbReference type="InterPro" id="IPR058625">
    <property type="entry name" value="MdtA-like_BSH"/>
</dbReference>
<dbReference type="Proteomes" id="UP001484239">
    <property type="component" value="Unassembled WGS sequence"/>
</dbReference>
<dbReference type="PANTHER" id="PTHR30469">
    <property type="entry name" value="MULTIDRUG RESISTANCE PROTEIN MDTA"/>
    <property type="match status" value="1"/>
</dbReference>
<gene>
    <name evidence="4" type="ORF">WI372_05985</name>
</gene>
<dbReference type="InterPro" id="IPR058792">
    <property type="entry name" value="Beta-barrel_RND_2"/>
</dbReference>
<reference evidence="4 5" key="1">
    <citation type="submission" date="2024-02" db="EMBL/GenBank/DDBJ databases">
        <title>A novel Gemmatimonadota bacterium.</title>
        <authorList>
            <person name="Du Z.-J."/>
            <person name="Ye Y.-Q."/>
        </authorList>
    </citation>
    <scope>NUCLEOTIDE SEQUENCE [LARGE SCALE GENOMIC DNA]</scope>
    <source>
        <strain evidence="4 5">DH-20</strain>
    </source>
</reference>
<dbReference type="PANTHER" id="PTHR30469:SF15">
    <property type="entry name" value="HLYD FAMILY OF SECRETION PROTEINS"/>
    <property type="match status" value="1"/>
</dbReference>
<sequence length="401" mass="43353">MPFQRRTLSVFSILLVVAVVAGATWWRLAPEGDGESGPGEATALADSLGVDLGAAGAEFSTDLPQPVEAAEVVRDTLWVTVDAGARAAAFRQATVATQVDGVIQSVPVRENSRVGQGDPIVQIDTVELGLELARARAEMASARDQYETMLLFNDEETDPAVRQRRELAARSSSGLAQAEVSLRQAEMRMERATVRAPFEGRVADLQVVAGQHAGTGTELMTIVDIDPIKVEVSVLEAELGYLAPGREARVTFAAFPGETFSGRIETLNPVVGEDRTGRVTIHLPNPDGRIKPGMYADVRIDARSFPDRILVPRSAVLERGTPRDRTIVFLYEGDEDQGLAKWQYVITGAESDELVEIIPTDETGELQPGQIVLTDGHHYLSHDTRVRIVENVVVEGGRPGA</sequence>
<dbReference type="Gene3D" id="2.40.30.170">
    <property type="match status" value="1"/>
</dbReference>
<comment type="caution">
    <text evidence="4">The sequence shown here is derived from an EMBL/GenBank/DDBJ whole genome shotgun (WGS) entry which is preliminary data.</text>
</comment>
<feature type="domain" description="Multidrug resistance protein MdtA-like barrel-sandwich hybrid" evidence="2">
    <location>
        <begin position="91"/>
        <end position="223"/>
    </location>
</feature>
<dbReference type="NCBIfam" id="TIGR01730">
    <property type="entry name" value="RND_mfp"/>
    <property type="match status" value="1"/>
</dbReference>
<evidence type="ECO:0000256" key="1">
    <source>
        <dbReference type="ARBA" id="ARBA00009477"/>
    </source>
</evidence>
<protein>
    <submittedName>
        <fullName evidence="4">Efflux RND transporter periplasmic adaptor subunit</fullName>
    </submittedName>
</protein>
<dbReference type="SUPFAM" id="SSF111369">
    <property type="entry name" value="HlyD-like secretion proteins"/>
    <property type="match status" value="1"/>
</dbReference>
<keyword evidence="5" id="KW-1185">Reference proteome</keyword>
<dbReference type="InterPro" id="IPR006143">
    <property type="entry name" value="RND_pump_MFP"/>
</dbReference>
<evidence type="ECO:0000313" key="5">
    <source>
        <dbReference type="Proteomes" id="UP001484239"/>
    </source>
</evidence>
<evidence type="ECO:0000259" key="3">
    <source>
        <dbReference type="Pfam" id="PF25954"/>
    </source>
</evidence>
<dbReference type="Gene3D" id="2.40.50.100">
    <property type="match status" value="1"/>
</dbReference>
<dbReference type="EMBL" id="JBBHLI010000002">
    <property type="protein sequence ID" value="MEK9500519.1"/>
    <property type="molecule type" value="Genomic_DNA"/>
</dbReference>
<proteinExistence type="inferred from homology"/>
<accession>A0ABU9E719</accession>
<evidence type="ECO:0000313" key="4">
    <source>
        <dbReference type="EMBL" id="MEK9500519.1"/>
    </source>
</evidence>
<name>A0ABU9E719_9BACT</name>
<organism evidence="4 5">
    <name type="scientific">Gaopeijia maritima</name>
    <dbReference type="NCBI Taxonomy" id="3119007"/>
    <lineage>
        <taxon>Bacteria</taxon>
        <taxon>Pseudomonadati</taxon>
        <taxon>Gemmatimonadota</taxon>
        <taxon>Longimicrobiia</taxon>
        <taxon>Gaopeijiales</taxon>
        <taxon>Gaopeijiaceae</taxon>
        <taxon>Gaopeijia</taxon>
    </lineage>
</organism>